<gene>
    <name evidence="2" type="ORF">FKR81_25715</name>
</gene>
<dbReference type="Pfam" id="PF14534">
    <property type="entry name" value="DUF4440"/>
    <property type="match status" value="1"/>
</dbReference>
<keyword evidence="3" id="KW-1185">Reference proteome</keyword>
<dbReference type="OrthoDB" id="951068at2"/>
<name>A0A563EP40_9PSEU</name>
<organism evidence="2 3">
    <name type="scientific">Lentzea tibetensis</name>
    <dbReference type="NCBI Taxonomy" id="2591470"/>
    <lineage>
        <taxon>Bacteria</taxon>
        <taxon>Bacillati</taxon>
        <taxon>Actinomycetota</taxon>
        <taxon>Actinomycetes</taxon>
        <taxon>Pseudonocardiales</taxon>
        <taxon>Pseudonocardiaceae</taxon>
        <taxon>Lentzea</taxon>
    </lineage>
</organism>
<feature type="domain" description="DUF4440" evidence="1">
    <location>
        <begin position="13"/>
        <end position="120"/>
    </location>
</feature>
<evidence type="ECO:0000313" key="3">
    <source>
        <dbReference type="Proteomes" id="UP000316639"/>
    </source>
</evidence>
<dbReference type="Gene3D" id="3.10.450.50">
    <property type="match status" value="1"/>
</dbReference>
<proteinExistence type="predicted"/>
<comment type="caution">
    <text evidence="2">The sequence shown here is derived from an EMBL/GenBank/DDBJ whole genome shotgun (WGS) entry which is preliminary data.</text>
</comment>
<dbReference type="InterPro" id="IPR027843">
    <property type="entry name" value="DUF4440"/>
</dbReference>
<evidence type="ECO:0000313" key="2">
    <source>
        <dbReference type="EMBL" id="TWP49072.1"/>
    </source>
</evidence>
<dbReference type="SUPFAM" id="SSF54427">
    <property type="entry name" value="NTF2-like"/>
    <property type="match status" value="1"/>
</dbReference>
<dbReference type="AlphaFoldDB" id="A0A563EP40"/>
<dbReference type="RefSeq" id="WP_146355256.1">
    <property type="nucleotide sequence ID" value="NZ_VOBR01000017.1"/>
</dbReference>
<accession>A0A563EP40</accession>
<evidence type="ECO:0000259" key="1">
    <source>
        <dbReference type="Pfam" id="PF14534"/>
    </source>
</evidence>
<reference evidence="2 3" key="1">
    <citation type="submission" date="2019-07" db="EMBL/GenBank/DDBJ databases">
        <title>Lentzea xizangensis sp. nov., isolated from Qinghai-Tibetan Plateau Soils.</title>
        <authorList>
            <person name="Huang J."/>
        </authorList>
    </citation>
    <scope>NUCLEOTIDE SEQUENCE [LARGE SCALE GENOMIC DNA]</scope>
    <source>
        <strain evidence="2 3">FXJ1.1311</strain>
    </source>
</reference>
<dbReference type="EMBL" id="VOBR01000017">
    <property type="protein sequence ID" value="TWP49072.1"/>
    <property type="molecule type" value="Genomic_DNA"/>
</dbReference>
<protein>
    <submittedName>
        <fullName evidence="2">DUF4440 domain-containing protein</fullName>
    </submittedName>
</protein>
<sequence length="145" mass="16288">MRHELNNDIWHPFRKAYGACDAPAFMALYSPDLIRAGGPAKEIVGYDAYAAQIDEWFSGVLERGSRIAIEFRFHERLVGADVASERGVFRIDTQRATGESRTFYGRFHVFARKSGGRWRIVADHDTDEGASEETFLAGTEVDDIG</sequence>
<dbReference type="Proteomes" id="UP000316639">
    <property type="component" value="Unassembled WGS sequence"/>
</dbReference>
<dbReference type="InterPro" id="IPR032710">
    <property type="entry name" value="NTF2-like_dom_sf"/>
</dbReference>